<keyword evidence="3" id="KW-1185">Reference proteome</keyword>
<comment type="caution">
    <text evidence="2">The sequence shown here is derived from an EMBL/GenBank/DDBJ whole genome shotgun (WGS) entry which is preliminary data.</text>
</comment>
<dbReference type="OrthoDB" id="1452529at2"/>
<name>A0A368P3K1_9FLAO</name>
<keyword evidence="1" id="KW-0472">Membrane</keyword>
<evidence type="ECO:0000256" key="1">
    <source>
        <dbReference type="SAM" id="Phobius"/>
    </source>
</evidence>
<dbReference type="EMBL" id="QPIG01000004">
    <property type="protein sequence ID" value="RCU56850.1"/>
    <property type="molecule type" value="Genomic_DNA"/>
</dbReference>
<evidence type="ECO:0000313" key="3">
    <source>
        <dbReference type="Proteomes" id="UP000252249"/>
    </source>
</evidence>
<proteinExistence type="predicted"/>
<feature type="transmembrane region" description="Helical" evidence="1">
    <location>
        <begin position="36"/>
        <end position="54"/>
    </location>
</feature>
<protein>
    <submittedName>
        <fullName evidence="2">Uncharacterized protein</fullName>
    </submittedName>
</protein>
<organism evidence="2 3">
    <name type="scientific">Oceanihabitans sediminis</name>
    <dbReference type="NCBI Taxonomy" id="1812012"/>
    <lineage>
        <taxon>Bacteria</taxon>
        <taxon>Pseudomonadati</taxon>
        <taxon>Bacteroidota</taxon>
        <taxon>Flavobacteriia</taxon>
        <taxon>Flavobacteriales</taxon>
        <taxon>Flavobacteriaceae</taxon>
        <taxon>Oceanihabitans</taxon>
    </lineage>
</organism>
<accession>A0A368P3K1</accession>
<feature type="transmembrane region" description="Helical" evidence="1">
    <location>
        <begin position="12"/>
        <end position="30"/>
    </location>
</feature>
<sequence length="140" mass="16389">MKIKYTKKRLRVGLIFGLIWLVYSLFLLLSKERVTWIDYGFALLTVVYLGTYFYERKYQYLTIKDGVIGLSRPFLKKQITLSEVIQFKKFAGDYILRTKEEELVINTKIIESDSLVALSKVLEQLQVEAQSAEEKSKSFN</sequence>
<dbReference type="RefSeq" id="WP_113966352.1">
    <property type="nucleotide sequence ID" value="NZ_JAWVXR010000004.1"/>
</dbReference>
<gene>
    <name evidence="2" type="ORF">DU428_10890</name>
</gene>
<evidence type="ECO:0000313" key="2">
    <source>
        <dbReference type="EMBL" id="RCU56850.1"/>
    </source>
</evidence>
<dbReference type="Proteomes" id="UP000252249">
    <property type="component" value="Unassembled WGS sequence"/>
</dbReference>
<reference evidence="2 3" key="1">
    <citation type="submission" date="2018-07" db="EMBL/GenBank/DDBJ databases">
        <title>Oceanihabitans testaceum sp. nov., isolated from marine sediment.</title>
        <authorList>
            <person name="Li C.-M."/>
        </authorList>
    </citation>
    <scope>NUCLEOTIDE SEQUENCE [LARGE SCALE GENOMIC DNA]</scope>
    <source>
        <strain evidence="2 3">S9-10</strain>
    </source>
</reference>
<dbReference type="AlphaFoldDB" id="A0A368P3K1"/>
<keyword evidence="1" id="KW-0812">Transmembrane</keyword>
<keyword evidence="1" id="KW-1133">Transmembrane helix</keyword>